<feature type="region of interest" description="Disordered" evidence="1">
    <location>
        <begin position="149"/>
        <end position="194"/>
    </location>
</feature>
<comment type="caution">
    <text evidence="2">The sequence shown here is derived from an EMBL/GenBank/DDBJ whole genome shotgun (WGS) entry which is preliminary data.</text>
</comment>
<evidence type="ECO:0000256" key="1">
    <source>
        <dbReference type="SAM" id="MobiDB-lite"/>
    </source>
</evidence>
<protein>
    <submittedName>
        <fullName evidence="2">Uncharacterized protein</fullName>
    </submittedName>
</protein>
<name>A0AAQ4FDT2_AMBAM</name>
<dbReference type="EMBL" id="JARKHS020004043">
    <property type="protein sequence ID" value="KAK8784993.1"/>
    <property type="molecule type" value="Genomic_DNA"/>
</dbReference>
<accession>A0AAQ4FDT2</accession>
<evidence type="ECO:0000313" key="2">
    <source>
        <dbReference type="EMBL" id="KAK8784993.1"/>
    </source>
</evidence>
<sequence>MGCGASKGRRQARSAALSYAINERLPPTPPPLQGARTSGCPRVSDASCEWRTWASSSLGSSPSASLQHMVFCTTAIATRLLGLCIYAVVYNVHDKVKAESSADMIQFTLHWEELSSHFVVPATLMTAALEAYFLCSLIRYQRNFTPRSSDQEEAAAAASGSSAEADHAAAAGGGSPAGASHGSDSSGSGDAGGK</sequence>
<feature type="compositionally biased region" description="Low complexity" evidence="1">
    <location>
        <begin position="154"/>
        <end position="163"/>
    </location>
</feature>
<keyword evidence="3" id="KW-1185">Reference proteome</keyword>
<gene>
    <name evidence="2" type="ORF">V5799_008652</name>
</gene>
<dbReference type="Proteomes" id="UP001321473">
    <property type="component" value="Unassembled WGS sequence"/>
</dbReference>
<proteinExistence type="predicted"/>
<organism evidence="2 3">
    <name type="scientific">Amblyomma americanum</name>
    <name type="common">Lone star tick</name>
    <dbReference type="NCBI Taxonomy" id="6943"/>
    <lineage>
        <taxon>Eukaryota</taxon>
        <taxon>Metazoa</taxon>
        <taxon>Ecdysozoa</taxon>
        <taxon>Arthropoda</taxon>
        <taxon>Chelicerata</taxon>
        <taxon>Arachnida</taxon>
        <taxon>Acari</taxon>
        <taxon>Parasitiformes</taxon>
        <taxon>Ixodida</taxon>
        <taxon>Ixodoidea</taxon>
        <taxon>Ixodidae</taxon>
        <taxon>Amblyomminae</taxon>
        <taxon>Amblyomma</taxon>
    </lineage>
</organism>
<evidence type="ECO:0000313" key="3">
    <source>
        <dbReference type="Proteomes" id="UP001321473"/>
    </source>
</evidence>
<dbReference type="AlphaFoldDB" id="A0AAQ4FDT2"/>
<feature type="compositionally biased region" description="Low complexity" evidence="1">
    <location>
        <begin position="177"/>
        <end position="188"/>
    </location>
</feature>
<reference evidence="2 3" key="1">
    <citation type="journal article" date="2023" name="Arcadia Sci">
        <title>De novo assembly of a long-read Amblyomma americanum tick genome.</title>
        <authorList>
            <person name="Chou S."/>
            <person name="Poskanzer K.E."/>
            <person name="Rollins M."/>
            <person name="Thuy-Boun P.S."/>
        </authorList>
    </citation>
    <scope>NUCLEOTIDE SEQUENCE [LARGE SCALE GENOMIC DNA]</scope>
    <source>
        <strain evidence="2">F_SG_1</strain>
        <tissue evidence="2">Salivary glands</tissue>
    </source>
</reference>